<gene>
    <name evidence="1" type="ORF">FA95DRAFT_1470799</name>
</gene>
<keyword evidence="2" id="KW-1185">Reference proteome</keyword>
<dbReference type="Proteomes" id="UP000814033">
    <property type="component" value="Unassembled WGS sequence"/>
</dbReference>
<evidence type="ECO:0000313" key="2">
    <source>
        <dbReference type="Proteomes" id="UP000814033"/>
    </source>
</evidence>
<reference evidence="1" key="2">
    <citation type="journal article" date="2022" name="New Phytol.">
        <title>Evolutionary transition to the ectomycorrhizal habit in the genomes of a hyperdiverse lineage of mushroom-forming fungi.</title>
        <authorList>
            <person name="Looney B."/>
            <person name="Miyauchi S."/>
            <person name="Morin E."/>
            <person name="Drula E."/>
            <person name="Courty P.E."/>
            <person name="Kohler A."/>
            <person name="Kuo A."/>
            <person name="LaButti K."/>
            <person name="Pangilinan J."/>
            <person name="Lipzen A."/>
            <person name="Riley R."/>
            <person name="Andreopoulos W."/>
            <person name="He G."/>
            <person name="Johnson J."/>
            <person name="Nolan M."/>
            <person name="Tritt A."/>
            <person name="Barry K.W."/>
            <person name="Grigoriev I.V."/>
            <person name="Nagy L.G."/>
            <person name="Hibbett D."/>
            <person name="Henrissat B."/>
            <person name="Matheny P.B."/>
            <person name="Labbe J."/>
            <person name="Martin F.M."/>
        </authorList>
    </citation>
    <scope>NUCLEOTIDE SEQUENCE</scope>
    <source>
        <strain evidence="1">FP105234-sp</strain>
    </source>
</reference>
<proteinExistence type="predicted"/>
<name>A0ACB8RSQ4_9AGAM</name>
<dbReference type="EMBL" id="MU275909">
    <property type="protein sequence ID" value="KAI0047186.1"/>
    <property type="molecule type" value="Genomic_DNA"/>
</dbReference>
<sequence>RVCDAHDETTEATLRALREKRNTLIPICRLPPEVLALVFTYLTGFAWDSVNGYPYHIRWIVVTHICRRWREVAIQHAGLWTNINLDIGSNWAATFASRARQVLLAI</sequence>
<organism evidence="1 2">
    <name type="scientific">Auriscalpium vulgare</name>
    <dbReference type="NCBI Taxonomy" id="40419"/>
    <lineage>
        <taxon>Eukaryota</taxon>
        <taxon>Fungi</taxon>
        <taxon>Dikarya</taxon>
        <taxon>Basidiomycota</taxon>
        <taxon>Agaricomycotina</taxon>
        <taxon>Agaricomycetes</taxon>
        <taxon>Russulales</taxon>
        <taxon>Auriscalpiaceae</taxon>
        <taxon>Auriscalpium</taxon>
    </lineage>
</organism>
<reference evidence="1" key="1">
    <citation type="submission" date="2021-02" db="EMBL/GenBank/DDBJ databases">
        <authorList>
            <consortium name="DOE Joint Genome Institute"/>
            <person name="Ahrendt S."/>
            <person name="Looney B.P."/>
            <person name="Miyauchi S."/>
            <person name="Morin E."/>
            <person name="Drula E."/>
            <person name="Courty P.E."/>
            <person name="Chicoki N."/>
            <person name="Fauchery L."/>
            <person name="Kohler A."/>
            <person name="Kuo A."/>
            <person name="Labutti K."/>
            <person name="Pangilinan J."/>
            <person name="Lipzen A."/>
            <person name="Riley R."/>
            <person name="Andreopoulos W."/>
            <person name="He G."/>
            <person name="Johnson J."/>
            <person name="Barry K.W."/>
            <person name="Grigoriev I.V."/>
            <person name="Nagy L."/>
            <person name="Hibbett D."/>
            <person name="Henrissat B."/>
            <person name="Matheny P.B."/>
            <person name="Labbe J."/>
            <person name="Martin F."/>
        </authorList>
    </citation>
    <scope>NUCLEOTIDE SEQUENCE</scope>
    <source>
        <strain evidence="1">FP105234-sp</strain>
    </source>
</reference>
<feature type="non-terminal residue" evidence="1">
    <location>
        <position position="1"/>
    </location>
</feature>
<evidence type="ECO:0000313" key="1">
    <source>
        <dbReference type="EMBL" id="KAI0047186.1"/>
    </source>
</evidence>
<comment type="caution">
    <text evidence="1">The sequence shown here is derived from an EMBL/GenBank/DDBJ whole genome shotgun (WGS) entry which is preliminary data.</text>
</comment>
<protein>
    <submittedName>
        <fullName evidence="1">Uncharacterized protein</fullName>
    </submittedName>
</protein>
<accession>A0ACB8RSQ4</accession>
<feature type="non-terminal residue" evidence="1">
    <location>
        <position position="106"/>
    </location>
</feature>